<feature type="domain" description="FAD-binding FR-type" evidence="2">
    <location>
        <begin position="18"/>
        <end position="139"/>
    </location>
</feature>
<dbReference type="Gene3D" id="3.40.50.80">
    <property type="entry name" value="Nucleotide-binding domain of ferredoxin-NADP reductase (FNR) module"/>
    <property type="match status" value="1"/>
</dbReference>
<dbReference type="Proteomes" id="UP000028981">
    <property type="component" value="Unassembled WGS sequence"/>
</dbReference>
<reference evidence="3 4" key="1">
    <citation type="submission" date="2014-08" db="EMBL/GenBank/DDBJ databases">
        <authorList>
            <person name="Hassan Y.I."/>
            <person name="Lepp D."/>
            <person name="Zhou T."/>
        </authorList>
    </citation>
    <scope>NUCLEOTIDE SEQUENCE [LARGE SCALE GENOMIC DNA]</scope>
    <source>
        <strain evidence="3 4">IFO13584</strain>
    </source>
</reference>
<evidence type="ECO:0000256" key="1">
    <source>
        <dbReference type="ARBA" id="ARBA00035644"/>
    </source>
</evidence>
<evidence type="ECO:0000313" key="3">
    <source>
        <dbReference type="EMBL" id="KFL29938.1"/>
    </source>
</evidence>
<keyword evidence="4" id="KW-1185">Reference proteome</keyword>
<dbReference type="CDD" id="cd06193">
    <property type="entry name" value="siderophore_interacting"/>
    <property type="match status" value="1"/>
</dbReference>
<dbReference type="AlphaFoldDB" id="A0A087LZ85"/>
<dbReference type="InterPro" id="IPR017938">
    <property type="entry name" value="Riboflavin_synthase-like_b-brl"/>
</dbReference>
<dbReference type="Pfam" id="PF04954">
    <property type="entry name" value="SIP"/>
    <property type="match status" value="1"/>
</dbReference>
<dbReference type="InterPro" id="IPR039374">
    <property type="entry name" value="SIP_fam"/>
</dbReference>
<dbReference type="OrthoDB" id="9814826at2"/>
<dbReference type="EMBL" id="JQGC01000017">
    <property type="protein sequence ID" value="KFL29938.1"/>
    <property type="molecule type" value="Genomic_DNA"/>
</dbReference>
<dbReference type="InterPro" id="IPR007037">
    <property type="entry name" value="SIP_rossman_dom"/>
</dbReference>
<name>A0A087LZ85_9HYPH</name>
<evidence type="ECO:0000313" key="4">
    <source>
        <dbReference type="Proteomes" id="UP000028981"/>
    </source>
</evidence>
<dbReference type="RefSeq" id="WP_035085429.1">
    <property type="nucleotide sequence ID" value="NZ_JQGC01000017.1"/>
</dbReference>
<comment type="caution">
    <text evidence="3">The sequence shown here is derived from an EMBL/GenBank/DDBJ whole genome shotgun (WGS) entry which is preliminary data.</text>
</comment>
<dbReference type="Pfam" id="PF08021">
    <property type="entry name" value="FAD_binding_9"/>
    <property type="match status" value="1"/>
</dbReference>
<dbReference type="InterPro" id="IPR013113">
    <property type="entry name" value="SIP_FAD-bd"/>
</dbReference>
<dbReference type="PANTHER" id="PTHR30157:SF0">
    <property type="entry name" value="NADPH-DEPENDENT FERRIC-CHELATE REDUCTASE"/>
    <property type="match status" value="1"/>
</dbReference>
<accession>A0A087LZ85</accession>
<dbReference type="PROSITE" id="PS51384">
    <property type="entry name" value="FAD_FR"/>
    <property type="match status" value="1"/>
</dbReference>
<dbReference type="GO" id="GO:0016491">
    <property type="term" value="F:oxidoreductase activity"/>
    <property type="evidence" value="ECO:0007669"/>
    <property type="project" value="InterPro"/>
</dbReference>
<evidence type="ECO:0000259" key="2">
    <source>
        <dbReference type="PROSITE" id="PS51384"/>
    </source>
</evidence>
<organism evidence="3 4">
    <name type="scientific">Devosia riboflavina</name>
    <dbReference type="NCBI Taxonomy" id="46914"/>
    <lineage>
        <taxon>Bacteria</taxon>
        <taxon>Pseudomonadati</taxon>
        <taxon>Pseudomonadota</taxon>
        <taxon>Alphaproteobacteria</taxon>
        <taxon>Hyphomicrobiales</taxon>
        <taxon>Devosiaceae</taxon>
        <taxon>Devosia</taxon>
    </lineage>
</organism>
<gene>
    <name evidence="3" type="ORF">JP75_17690</name>
</gene>
<dbReference type="InterPro" id="IPR017927">
    <property type="entry name" value="FAD-bd_FR_type"/>
</dbReference>
<comment type="similarity">
    <text evidence="1">Belongs to the SIP oxidoreductase family.</text>
</comment>
<sequence>MTTEALDPRAPQRVRHDTKLRLLTVTAVTDITPLMRRVRLTGDMEGFVSPGHADHIKAFFFPEGVTPLLPVIGPNGAEFEPGTRPEMRDYTPRYWNSAEGWIELDFVLHGDGPASSWAAAAAPGKTLVIGGPRGSMVVPATYDWYLLVGDETALPAIGRRIEELPEGAVVVAVVEVDSAAEEQSFETKADLDLIYVHRNGAAAGRTTLLIDKVRSLDLPKGDAYAYIAGESGMSKSVRQHLTEERGFSSEWVKAAGYWLLGTADAHEPH</sequence>
<proteinExistence type="inferred from homology"/>
<dbReference type="InterPro" id="IPR039261">
    <property type="entry name" value="FNR_nucleotide-bd"/>
</dbReference>
<dbReference type="STRING" id="46914.JP75_17690"/>
<dbReference type="Gene3D" id="2.40.30.10">
    <property type="entry name" value="Translation factors"/>
    <property type="match status" value="1"/>
</dbReference>
<dbReference type="PANTHER" id="PTHR30157">
    <property type="entry name" value="FERRIC REDUCTASE, NADPH-DEPENDENT"/>
    <property type="match status" value="1"/>
</dbReference>
<dbReference type="SUPFAM" id="SSF63380">
    <property type="entry name" value="Riboflavin synthase domain-like"/>
    <property type="match status" value="1"/>
</dbReference>
<protein>
    <submittedName>
        <fullName evidence="3">FAD-binding protein</fullName>
    </submittedName>
</protein>